<sequence length="246" mass="26577">MRRRHGFRTLLRGLRRALAQAEVPCEPSRPVAGTESGLMLRVLCHEFRAPVSTLTALTRALADDRRPLTGDDRRAISQLARDQAVHLDLLLRAMVADTGALALTRADEAPVPLSAVLPSAMLLVPPDRLRISVTRRAAAWPVSERRTRQVLTNLVSNALRHGPRAGEIGVRAAVRRTGLSLLVTDQGRISPALREALRRPAPAVGMHGIGLWIVRELVAADGGTVRALALRPRGVAVEVRLPGPTG</sequence>
<evidence type="ECO:0000256" key="6">
    <source>
        <dbReference type="ARBA" id="ARBA00023012"/>
    </source>
</evidence>
<dbReference type="SMART" id="SM00387">
    <property type="entry name" value="HATPase_c"/>
    <property type="match status" value="1"/>
</dbReference>
<comment type="caution">
    <text evidence="8">The sequence shown here is derived from an EMBL/GenBank/DDBJ whole genome shotgun (WGS) entry which is preliminary data.</text>
</comment>
<feature type="domain" description="Histidine kinase" evidence="7">
    <location>
        <begin position="42"/>
        <end position="245"/>
    </location>
</feature>
<keyword evidence="3" id="KW-0597">Phosphoprotein</keyword>
<keyword evidence="4" id="KW-0808">Transferase</keyword>
<reference evidence="9" key="1">
    <citation type="journal article" date="2019" name="Int. J. Syst. Evol. Microbiol.">
        <title>The Global Catalogue of Microorganisms (GCM) 10K type strain sequencing project: providing services to taxonomists for standard genome sequencing and annotation.</title>
        <authorList>
            <consortium name="The Broad Institute Genomics Platform"/>
            <consortium name="The Broad Institute Genome Sequencing Center for Infectious Disease"/>
            <person name="Wu L."/>
            <person name="Ma J."/>
        </authorList>
    </citation>
    <scope>NUCLEOTIDE SEQUENCE [LARGE SCALE GENOMIC DNA]</scope>
    <source>
        <strain evidence="9">JCM 3175</strain>
    </source>
</reference>
<accession>A0ABP8S7N4</accession>
<dbReference type="SUPFAM" id="SSF55874">
    <property type="entry name" value="ATPase domain of HSP90 chaperone/DNA topoisomerase II/histidine kinase"/>
    <property type="match status" value="1"/>
</dbReference>
<evidence type="ECO:0000256" key="3">
    <source>
        <dbReference type="ARBA" id="ARBA00022553"/>
    </source>
</evidence>
<dbReference type="EC" id="2.7.13.3" evidence="2"/>
<dbReference type="InterPro" id="IPR003594">
    <property type="entry name" value="HATPase_dom"/>
</dbReference>
<dbReference type="PROSITE" id="PS50109">
    <property type="entry name" value="HIS_KIN"/>
    <property type="match status" value="1"/>
</dbReference>
<dbReference type="InterPro" id="IPR050980">
    <property type="entry name" value="2C_sensor_his_kinase"/>
</dbReference>
<dbReference type="InterPro" id="IPR005467">
    <property type="entry name" value="His_kinase_dom"/>
</dbReference>
<dbReference type="PANTHER" id="PTHR44936">
    <property type="entry name" value="SENSOR PROTEIN CREC"/>
    <property type="match status" value="1"/>
</dbReference>
<dbReference type="Pfam" id="PF02518">
    <property type="entry name" value="HATPase_c"/>
    <property type="match status" value="1"/>
</dbReference>
<evidence type="ECO:0000313" key="9">
    <source>
        <dbReference type="Proteomes" id="UP001500307"/>
    </source>
</evidence>
<protein>
    <recommendedName>
        <fullName evidence="2">histidine kinase</fullName>
        <ecNumber evidence="2">2.7.13.3</ecNumber>
    </recommendedName>
</protein>
<dbReference type="PANTHER" id="PTHR44936:SF9">
    <property type="entry name" value="SENSOR PROTEIN CREC"/>
    <property type="match status" value="1"/>
</dbReference>
<evidence type="ECO:0000259" key="7">
    <source>
        <dbReference type="PROSITE" id="PS50109"/>
    </source>
</evidence>
<evidence type="ECO:0000256" key="5">
    <source>
        <dbReference type="ARBA" id="ARBA00022777"/>
    </source>
</evidence>
<dbReference type="EMBL" id="BAABGU010000002">
    <property type="protein sequence ID" value="GAA4563290.1"/>
    <property type="molecule type" value="Genomic_DNA"/>
</dbReference>
<dbReference type="RefSeq" id="WP_346116206.1">
    <property type="nucleotide sequence ID" value="NZ_BAABGU010000002.1"/>
</dbReference>
<proteinExistence type="predicted"/>
<evidence type="ECO:0000256" key="4">
    <source>
        <dbReference type="ARBA" id="ARBA00022679"/>
    </source>
</evidence>
<dbReference type="Proteomes" id="UP001500307">
    <property type="component" value="Unassembled WGS sequence"/>
</dbReference>
<keyword evidence="9" id="KW-1185">Reference proteome</keyword>
<gene>
    <name evidence="8" type="ORF">GCM10023176_06940</name>
</gene>
<comment type="catalytic activity">
    <reaction evidence="1">
        <text>ATP + protein L-histidine = ADP + protein N-phospho-L-histidine.</text>
        <dbReference type="EC" id="2.7.13.3"/>
    </reaction>
</comment>
<organism evidence="8 9">
    <name type="scientific">Micromonospora coerulea</name>
    <dbReference type="NCBI Taxonomy" id="47856"/>
    <lineage>
        <taxon>Bacteria</taxon>
        <taxon>Bacillati</taxon>
        <taxon>Actinomycetota</taxon>
        <taxon>Actinomycetes</taxon>
        <taxon>Micromonosporales</taxon>
        <taxon>Micromonosporaceae</taxon>
        <taxon>Micromonospora</taxon>
    </lineage>
</organism>
<evidence type="ECO:0000313" key="8">
    <source>
        <dbReference type="EMBL" id="GAA4563290.1"/>
    </source>
</evidence>
<keyword evidence="5" id="KW-0418">Kinase</keyword>
<dbReference type="Gene3D" id="3.30.565.10">
    <property type="entry name" value="Histidine kinase-like ATPase, C-terminal domain"/>
    <property type="match status" value="1"/>
</dbReference>
<dbReference type="InterPro" id="IPR036890">
    <property type="entry name" value="HATPase_C_sf"/>
</dbReference>
<evidence type="ECO:0000256" key="1">
    <source>
        <dbReference type="ARBA" id="ARBA00000085"/>
    </source>
</evidence>
<keyword evidence="6" id="KW-0902">Two-component regulatory system</keyword>
<name>A0ABP8S7N4_9ACTN</name>
<evidence type="ECO:0000256" key="2">
    <source>
        <dbReference type="ARBA" id="ARBA00012438"/>
    </source>
</evidence>